<reference evidence="5 6" key="1">
    <citation type="submission" date="2019-04" db="EMBL/GenBank/DDBJ databases">
        <authorList>
            <person name="Liu Q."/>
            <person name="Xin Y.-H."/>
        </authorList>
    </citation>
    <scope>NUCLEOTIDE SEQUENCE [LARGE SCALE GENOMIC DNA]</scope>
    <source>
        <strain evidence="5 6">AM23</strain>
    </source>
</reference>
<feature type="domain" description="Glycosyltransferase subfamily 4-like N-terminal" evidence="4">
    <location>
        <begin position="16"/>
        <end position="168"/>
    </location>
</feature>
<dbReference type="GO" id="GO:0009103">
    <property type="term" value="P:lipopolysaccharide biosynthetic process"/>
    <property type="evidence" value="ECO:0007669"/>
    <property type="project" value="TreeGrafter"/>
</dbReference>
<dbReference type="Proteomes" id="UP000305233">
    <property type="component" value="Unassembled WGS sequence"/>
</dbReference>
<keyword evidence="2 5" id="KW-0808">Transferase</keyword>
<keyword evidence="6" id="KW-1185">Reference proteome</keyword>
<dbReference type="PANTHER" id="PTHR46401">
    <property type="entry name" value="GLYCOSYLTRANSFERASE WBBK-RELATED"/>
    <property type="match status" value="1"/>
</dbReference>
<dbReference type="OrthoDB" id="9801609at2"/>
<evidence type="ECO:0000256" key="2">
    <source>
        <dbReference type="ARBA" id="ARBA00022679"/>
    </source>
</evidence>
<dbReference type="CDD" id="cd03809">
    <property type="entry name" value="GT4_MtfB-like"/>
    <property type="match status" value="1"/>
</dbReference>
<dbReference type="GO" id="GO:0016757">
    <property type="term" value="F:glycosyltransferase activity"/>
    <property type="evidence" value="ECO:0007669"/>
    <property type="project" value="UniProtKB-KW"/>
</dbReference>
<dbReference type="Gene3D" id="3.40.50.2000">
    <property type="entry name" value="Glycogen Phosphorylase B"/>
    <property type="match status" value="2"/>
</dbReference>
<name>A0A4S5E6A7_9MICC</name>
<dbReference type="InterPro" id="IPR028098">
    <property type="entry name" value="Glyco_trans_4-like_N"/>
</dbReference>
<evidence type="ECO:0000313" key="6">
    <source>
        <dbReference type="Proteomes" id="UP000305233"/>
    </source>
</evidence>
<evidence type="ECO:0000313" key="5">
    <source>
        <dbReference type="EMBL" id="THJ67077.1"/>
    </source>
</evidence>
<evidence type="ECO:0000256" key="3">
    <source>
        <dbReference type="SAM" id="MobiDB-lite"/>
    </source>
</evidence>
<sequence length="386" mass="43105">MRVLFDARFTRTDHHDGISRYGAGLVEALSRTDDVVVLISDPRQVALLPDVPHVLFPSPLSPAELFVALRINRLRPDVVVSPLQTMGSWGRRYPLILTLHDLIYYQNRTPPTFLPLPIRLLWRLYHLAYWPQRLLLNRADVVLTISSTTAALMRAHRLTRRPVMLVGNAPQPSARHRDPDAPRSPSLLYMGSFMPYKNVETLVRAMRLLPGHTLHLLSRITPARRAELEALAPTDRLVFHGGVSDAEYEDLLFASTALVTLSRAEGYGLPVVEAMAAGTPVIASDIPIFREVGGAAALLVDPDSPHAVAAAVRSLGDAATWDSASRAGLERAAAYSWEASAEQLRGACRRAIAEFGRRRDRRPFPVRRPWSDRRDERGHDERGRDE</sequence>
<organism evidence="5 6">
    <name type="scientific">Arthrobacter echini</name>
    <dbReference type="NCBI Taxonomy" id="1529066"/>
    <lineage>
        <taxon>Bacteria</taxon>
        <taxon>Bacillati</taxon>
        <taxon>Actinomycetota</taxon>
        <taxon>Actinomycetes</taxon>
        <taxon>Micrococcales</taxon>
        <taxon>Micrococcaceae</taxon>
        <taxon>Arthrobacter</taxon>
    </lineage>
</organism>
<feature type="compositionally biased region" description="Basic and acidic residues" evidence="3">
    <location>
        <begin position="369"/>
        <end position="386"/>
    </location>
</feature>
<accession>A0A4S5E6A7</accession>
<dbReference type="Pfam" id="PF13439">
    <property type="entry name" value="Glyco_transf_4"/>
    <property type="match status" value="1"/>
</dbReference>
<dbReference type="AlphaFoldDB" id="A0A4S5E6A7"/>
<feature type="region of interest" description="Disordered" evidence="3">
    <location>
        <begin position="362"/>
        <end position="386"/>
    </location>
</feature>
<keyword evidence="1" id="KW-0328">Glycosyltransferase</keyword>
<protein>
    <submittedName>
        <fullName evidence="5">Glycosyltransferase family 4 protein</fullName>
    </submittedName>
</protein>
<dbReference type="SUPFAM" id="SSF53756">
    <property type="entry name" value="UDP-Glycosyltransferase/glycogen phosphorylase"/>
    <property type="match status" value="1"/>
</dbReference>
<evidence type="ECO:0000256" key="1">
    <source>
        <dbReference type="ARBA" id="ARBA00022676"/>
    </source>
</evidence>
<dbReference type="PANTHER" id="PTHR46401:SF2">
    <property type="entry name" value="GLYCOSYLTRANSFERASE WBBK-RELATED"/>
    <property type="match status" value="1"/>
</dbReference>
<gene>
    <name evidence="5" type="ORF">E8P82_06465</name>
</gene>
<evidence type="ECO:0000259" key="4">
    <source>
        <dbReference type="Pfam" id="PF13439"/>
    </source>
</evidence>
<dbReference type="Pfam" id="PF13692">
    <property type="entry name" value="Glyco_trans_1_4"/>
    <property type="match status" value="1"/>
</dbReference>
<dbReference type="RefSeq" id="WP_136453668.1">
    <property type="nucleotide sequence ID" value="NZ_SSWH01000004.1"/>
</dbReference>
<dbReference type="EMBL" id="SSWH01000004">
    <property type="protein sequence ID" value="THJ67077.1"/>
    <property type="molecule type" value="Genomic_DNA"/>
</dbReference>
<proteinExistence type="predicted"/>
<comment type="caution">
    <text evidence="5">The sequence shown here is derived from an EMBL/GenBank/DDBJ whole genome shotgun (WGS) entry which is preliminary data.</text>
</comment>